<dbReference type="GO" id="GO:0051082">
    <property type="term" value="F:unfolded protein binding"/>
    <property type="evidence" value="ECO:0007669"/>
    <property type="project" value="InterPro"/>
</dbReference>
<dbReference type="NCBIfam" id="TIGR00293">
    <property type="entry name" value="prefoldin subunit alpha"/>
    <property type="match status" value="1"/>
</dbReference>
<dbReference type="Gene3D" id="1.10.287.370">
    <property type="match status" value="1"/>
</dbReference>
<protein>
    <submittedName>
        <fullName evidence="3">PfdA</fullName>
    </submittedName>
</protein>
<comment type="similarity">
    <text evidence="1">Belongs to the prefoldin subunit alpha family.</text>
</comment>
<feature type="coiled-coil region" evidence="2">
    <location>
        <begin position="13"/>
        <end position="40"/>
    </location>
</feature>
<dbReference type="InterPro" id="IPR011599">
    <property type="entry name" value="PFD_alpha_archaea"/>
</dbReference>
<dbReference type="AlphaFoldDB" id="A0A8S3R6Y4"/>
<dbReference type="OrthoDB" id="10267474at2759"/>
<gene>
    <name evidence="3" type="ORF">MEDL_17399</name>
</gene>
<dbReference type="GO" id="GO:1990115">
    <property type="term" value="P:RNA polymerase III assembly"/>
    <property type="evidence" value="ECO:0007669"/>
    <property type="project" value="TreeGrafter"/>
</dbReference>
<keyword evidence="2" id="KW-0175">Coiled coil</keyword>
<dbReference type="PANTHER" id="PTHR12674:SF2">
    <property type="entry name" value="PREFOLDIN SUBUNIT 5"/>
    <property type="match status" value="1"/>
</dbReference>
<proteinExistence type="inferred from homology"/>
<sequence>MATQQIDIAQLPIEQLNQLAKQLDQEIELFSSSMNQLKHAQNKFVESQESLNKISPESLSKDILVPLTGSIYVPGQLSDVQNVMVDIGTGYYVDMVSLHVQNVMVDIGTGYYVDMVSLCISCTKCNGGYRDRILCRYVVMEILQYKVQQASLQQAAAANGSTVATR</sequence>
<keyword evidence="4" id="KW-1185">Reference proteome</keyword>
<evidence type="ECO:0000313" key="3">
    <source>
        <dbReference type="EMBL" id="CAG2202867.1"/>
    </source>
</evidence>
<dbReference type="GO" id="GO:0005737">
    <property type="term" value="C:cytoplasm"/>
    <property type="evidence" value="ECO:0007669"/>
    <property type="project" value="TreeGrafter"/>
</dbReference>
<evidence type="ECO:0000256" key="1">
    <source>
        <dbReference type="ARBA" id="ARBA00010048"/>
    </source>
</evidence>
<comment type="caution">
    <text evidence="3">The sequence shown here is derived from an EMBL/GenBank/DDBJ whole genome shotgun (WGS) entry which is preliminary data.</text>
</comment>
<evidence type="ECO:0000256" key="2">
    <source>
        <dbReference type="SAM" id="Coils"/>
    </source>
</evidence>
<name>A0A8S3R6Y4_MYTED</name>
<reference evidence="3" key="1">
    <citation type="submission" date="2021-03" db="EMBL/GenBank/DDBJ databases">
        <authorList>
            <person name="Bekaert M."/>
        </authorList>
    </citation>
    <scope>NUCLEOTIDE SEQUENCE</scope>
</reference>
<dbReference type="Proteomes" id="UP000683360">
    <property type="component" value="Unassembled WGS sequence"/>
</dbReference>
<dbReference type="Pfam" id="PF02996">
    <property type="entry name" value="Prefoldin"/>
    <property type="match status" value="1"/>
</dbReference>
<dbReference type="GO" id="GO:1990114">
    <property type="term" value="P:RNA polymerase II core complex assembly"/>
    <property type="evidence" value="ECO:0007669"/>
    <property type="project" value="TreeGrafter"/>
</dbReference>
<accession>A0A8S3R6Y4</accession>
<evidence type="ECO:0000313" key="4">
    <source>
        <dbReference type="Proteomes" id="UP000683360"/>
    </source>
</evidence>
<dbReference type="GO" id="GO:0016272">
    <property type="term" value="C:prefoldin complex"/>
    <property type="evidence" value="ECO:0007669"/>
    <property type="project" value="InterPro"/>
</dbReference>
<dbReference type="SUPFAM" id="SSF46579">
    <property type="entry name" value="Prefoldin"/>
    <property type="match status" value="1"/>
</dbReference>
<dbReference type="EMBL" id="CAJPWZ010000901">
    <property type="protein sequence ID" value="CAG2202867.1"/>
    <property type="molecule type" value="Genomic_DNA"/>
</dbReference>
<dbReference type="InterPro" id="IPR009053">
    <property type="entry name" value="Prefoldin"/>
</dbReference>
<organism evidence="3 4">
    <name type="scientific">Mytilus edulis</name>
    <name type="common">Blue mussel</name>
    <dbReference type="NCBI Taxonomy" id="6550"/>
    <lineage>
        <taxon>Eukaryota</taxon>
        <taxon>Metazoa</taxon>
        <taxon>Spiralia</taxon>
        <taxon>Lophotrochozoa</taxon>
        <taxon>Mollusca</taxon>
        <taxon>Bivalvia</taxon>
        <taxon>Autobranchia</taxon>
        <taxon>Pteriomorphia</taxon>
        <taxon>Mytilida</taxon>
        <taxon>Mytiloidea</taxon>
        <taxon>Mytilidae</taxon>
        <taxon>Mytilinae</taxon>
        <taxon>Mytilus</taxon>
    </lineage>
</organism>
<dbReference type="CDD" id="cd23157">
    <property type="entry name" value="Prefoldin_5"/>
    <property type="match status" value="1"/>
</dbReference>
<dbReference type="PANTHER" id="PTHR12674">
    <property type="entry name" value="PREFOLDIN SUBUNIT 5"/>
    <property type="match status" value="1"/>
</dbReference>
<dbReference type="InterPro" id="IPR004127">
    <property type="entry name" value="Prefoldin_subunit_alpha"/>
</dbReference>
<dbReference type="GO" id="GO:1990113">
    <property type="term" value="P:RNA polymerase I assembly"/>
    <property type="evidence" value="ECO:0007669"/>
    <property type="project" value="TreeGrafter"/>
</dbReference>
<dbReference type="GO" id="GO:0006457">
    <property type="term" value="P:protein folding"/>
    <property type="evidence" value="ECO:0007669"/>
    <property type="project" value="InterPro"/>
</dbReference>